<protein>
    <submittedName>
        <fullName evidence="2">Uncharacterized protein</fullName>
    </submittedName>
</protein>
<organism evidence="2 3">
    <name type="scientific">Amycolatopsis rubida</name>
    <dbReference type="NCBI Taxonomy" id="112413"/>
    <lineage>
        <taxon>Bacteria</taxon>
        <taxon>Bacillati</taxon>
        <taxon>Actinomycetota</taxon>
        <taxon>Actinomycetes</taxon>
        <taxon>Pseudonocardiales</taxon>
        <taxon>Pseudonocardiaceae</taxon>
        <taxon>Amycolatopsis</taxon>
    </lineage>
</organism>
<proteinExistence type="predicted"/>
<accession>A0A1I5SJF4</accession>
<evidence type="ECO:0000313" key="2">
    <source>
        <dbReference type="EMBL" id="SFP70875.1"/>
    </source>
</evidence>
<dbReference type="STRING" id="112413.SAMN05421854_106343"/>
<evidence type="ECO:0000313" key="3">
    <source>
        <dbReference type="Proteomes" id="UP000199137"/>
    </source>
</evidence>
<sequence length="107" mass="11353">MIDVPRSRPSTGRRSAVPPRGHLVDLVRLGSPGPSGWRGSAETSPHCASRTDRAGEVPPAEAPRPEPKPAPANTPGLRRMMFAVGDINHTVARLRAHGAEPDGEIAR</sequence>
<dbReference type="Gene3D" id="3.10.180.10">
    <property type="entry name" value="2,3-Dihydroxybiphenyl 1,2-Dioxygenase, domain 1"/>
    <property type="match status" value="1"/>
</dbReference>
<dbReference type="SUPFAM" id="SSF54593">
    <property type="entry name" value="Glyoxalase/Bleomycin resistance protein/Dihydroxybiphenyl dioxygenase"/>
    <property type="match status" value="1"/>
</dbReference>
<evidence type="ECO:0000256" key="1">
    <source>
        <dbReference type="SAM" id="MobiDB-lite"/>
    </source>
</evidence>
<dbReference type="EMBL" id="FOWC01000006">
    <property type="protein sequence ID" value="SFP70875.1"/>
    <property type="molecule type" value="Genomic_DNA"/>
</dbReference>
<name>A0A1I5SJF4_9PSEU</name>
<dbReference type="AlphaFoldDB" id="A0A1I5SJF4"/>
<dbReference type="InterPro" id="IPR029068">
    <property type="entry name" value="Glyas_Bleomycin-R_OHBP_Dase"/>
</dbReference>
<dbReference type="RefSeq" id="WP_208865321.1">
    <property type="nucleotide sequence ID" value="NZ_FOWC01000006.1"/>
</dbReference>
<reference evidence="2 3" key="1">
    <citation type="submission" date="2016-10" db="EMBL/GenBank/DDBJ databases">
        <authorList>
            <person name="de Groot N.N."/>
        </authorList>
    </citation>
    <scope>NUCLEOTIDE SEQUENCE [LARGE SCALE GENOMIC DNA]</scope>
    <source>
        <strain evidence="2 3">DSM 44637</strain>
    </source>
</reference>
<dbReference type="Proteomes" id="UP000199137">
    <property type="component" value="Unassembled WGS sequence"/>
</dbReference>
<feature type="region of interest" description="Disordered" evidence="1">
    <location>
        <begin position="1"/>
        <end position="77"/>
    </location>
</feature>
<gene>
    <name evidence="2" type="ORF">SAMN05421854_106343</name>
</gene>